<dbReference type="Pfam" id="PF01814">
    <property type="entry name" value="Hemerythrin"/>
    <property type="match status" value="1"/>
</dbReference>
<dbReference type="PANTHER" id="PTHR35585">
    <property type="entry name" value="HHE DOMAIN PROTEIN (AFU_ORTHOLOGUE AFUA_4G00730)"/>
    <property type="match status" value="1"/>
</dbReference>
<sequence length="159" mass="18256">MPNTRGEKDACDLLDADHRAVKKLFKQYEELTNSRGRTVAQKKMDLARQICHELTVHAQIEEEIFYPALREVLRDTDTIAEAEVEHQSAKDLIAQIEGMGEADEMFDAKVTVLGEYIDHHVKEERGEIFPKARAARKLDLVAMRDELMTRKEELMGEMA</sequence>
<evidence type="ECO:0000259" key="1">
    <source>
        <dbReference type="Pfam" id="PF01814"/>
    </source>
</evidence>
<protein>
    <submittedName>
        <fullName evidence="2">Hemerythrin domain-containing protein</fullName>
    </submittedName>
</protein>
<evidence type="ECO:0000313" key="2">
    <source>
        <dbReference type="EMBL" id="MBL0424426.1"/>
    </source>
</evidence>
<dbReference type="RefSeq" id="WP_201687653.1">
    <property type="nucleotide sequence ID" value="NZ_JAEQND010000002.1"/>
</dbReference>
<gene>
    <name evidence="2" type="ORF">JI746_04825</name>
</gene>
<dbReference type="EMBL" id="JAEQND010000002">
    <property type="protein sequence ID" value="MBL0424426.1"/>
    <property type="molecule type" value="Genomic_DNA"/>
</dbReference>
<dbReference type="InterPro" id="IPR012312">
    <property type="entry name" value="Hemerythrin-like"/>
</dbReference>
<evidence type="ECO:0000313" key="3">
    <source>
        <dbReference type="Proteomes" id="UP000622707"/>
    </source>
</evidence>
<keyword evidence="3" id="KW-1185">Reference proteome</keyword>
<feature type="domain" description="Hemerythrin-like" evidence="1">
    <location>
        <begin position="12"/>
        <end position="132"/>
    </location>
</feature>
<comment type="caution">
    <text evidence="2">The sequence shown here is derived from an EMBL/GenBank/DDBJ whole genome shotgun (WGS) entry which is preliminary data.</text>
</comment>
<accession>A0ABS1JKH8</accession>
<proteinExistence type="predicted"/>
<name>A0ABS1JKH8_9BURK</name>
<dbReference type="CDD" id="cd12108">
    <property type="entry name" value="Hr-like"/>
    <property type="match status" value="1"/>
</dbReference>
<reference evidence="2 3" key="1">
    <citation type="journal article" date="2017" name="Int. J. Syst. Evol. Microbiol.">
        <title>Ramlibacter alkalitolerans sp. nov., alkali-tolerant bacterium isolated from soil of ginseng.</title>
        <authorList>
            <person name="Lee D.H."/>
            <person name="Cha C.J."/>
        </authorList>
    </citation>
    <scope>NUCLEOTIDE SEQUENCE [LARGE SCALE GENOMIC DNA]</scope>
    <source>
        <strain evidence="2 3">KACC 19305</strain>
    </source>
</reference>
<dbReference type="PANTHER" id="PTHR35585:SF1">
    <property type="entry name" value="HHE DOMAIN PROTEIN (AFU_ORTHOLOGUE AFUA_4G00730)"/>
    <property type="match status" value="1"/>
</dbReference>
<organism evidence="2 3">
    <name type="scientific">Ramlibacter alkalitolerans</name>
    <dbReference type="NCBI Taxonomy" id="2039631"/>
    <lineage>
        <taxon>Bacteria</taxon>
        <taxon>Pseudomonadati</taxon>
        <taxon>Pseudomonadota</taxon>
        <taxon>Betaproteobacteria</taxon>
        <taxon>Burkholderiales</taxon>
        <taxon>Comamonadaceae</taxon>
        <taxon>Ramlibacter</taxon>
    </lineage>
</organism>
<dbReference type="Gene3D" id="1.20.120.520">
    <property type="entry name" value="nmb1532 protein domain like"/>
    <property type="match status" value="1"/>
</dbReference>
<dbReference type="Proteomes" id="UP000622707">
    <property type="component" value="Unassembled WGS sequence"/>
</dbReference>